<dbReference type="Proteomes" id="UP001174677">
    <property type="component" value="Chromosome 5"/>
</dbReference>
<sequence>MMATLKSKKSLNFLTHFLHHRSPGFNYSTTRTLEPLAFEEVRSSSEKPCTSTAFVLHGLLESGRYWHSFSRNLASSLSNSSSSSEWRMVLVDLRNHGISADIKGLDPPHDVFNAAKDLANLVKSHGWSWPDVVIGHSMGGKVALQFAQSCSRGDYGESAVWPKQLWALDSVPGDVKLETIDEVEKVLKTLQSLPSSFPSRKWLVNHMIDLGFCKPTAEWISNYLKKSGEQEIWSFNPEGAIQMFDSYWESSYWSLLEHPPKGMEINIVVAEKSGCWEPDVIQRLESLDSQKGSGSEGEVSLHVLPNSGHWLHVDNPKGLLQIVAPKIASLSALMHSYSSRDSS</sequence>
<feature type="domain" description="AB hydrolase-1" evidence="3">
    <location>
        <begin position="55"/>
        <end position="319"/>
    </location>
</feature>
<dbReference type="SUPFAM" id="SSF53474">
    <property type="entry name" value="alpha/beta-Hydrolases"/>
    <property type="match status" value="1"/>
</dbReference>
<evidence type="ECO:0000259" key="3">
    <source>
        <dbReference type="Pfam" id="PF12697"/>
    </source>
</evidence>
<keyword evidence="5" id="KW-1185">Reference proteome</keyword>
<gene>
    <name evidence="4" type="ORF">P3X46_009502</name>
</gene>
<comment type="similarity">
    <text evidence="1">Belongs to the peptidase S33 family.</text>
</comment>
<dbReference type="PANTHER" id="PTHR43248:SF3">
    <property type="entry name" value="AB HYDROLASE-1 DOMAIN-CONTAINING PROTEIN"/>
    <property type="match status" value="1"/>
</dbReference>
<evidence type="ECO:0000256" key="1">
    <source>
        <dbReference type="ARBA" id="ARBA00010088"/>
    </source>
</evidence>
<evidence type="ECO:0000313" key="5">
    <source>
        <dbReference type="Proteomes" id="UP001174677"/>
    </source>
</evidence>
<dbReference type="InterPro" id="IPR051601">
    <property type="entry name" value="Serine_prot/Carboxylest_S33"/>
</dbReference>
<organism evidence="4 5">
    <name type="scientific">Hevea brasiliensis</name>
    <name type="common">Para rubber tree</name>
    <name type="synonym">Siphonia brasiliensis</name>
    <dbReference type="NCBI Taxonomy" id="3981"/>
    <lineage>
        <taxon>Eukaryota</taxon>
        <taxon>Viridiplantae</taxon>
        <taxon>Streptophyta</taxon>
        <taxon>Embryophyta</taxon>
        <taxon>Tracheophyta</taxon>
        <taxon>Spermatophyta</taxon>
        <taxon>Magnoliopsida</taxon>
        <taxon>eudicotyledons</taxon>
        <taxon>Gunneridae</taxon>
        <taxon>Pentapetalae</taxon>
        <taxon>rosids</taxon>
        <taxon>fabids</taxon>
        <taxon>Malpighiales</taxon>
        <taxon>Euphorbiaceae</taxon>
        <taxon>Crotonoideae</taxon>
        <taxon>Micrandreae</taxon>
        <taxon>Hevea</taxon>
    </lineage>
</organism>
<reference evidence="4" key="1">
    <citation type="journal article" date="2023" name="Plant Biotechnol. J.">
        <title>Chromosome-level wild Hevea brasiliensis genome provides new tools for genomic-assisted breeding and valuable loci to elevate rubber yield.</title>
        <authorList>
            <person name="Cheng H."/>
            <person name="Song X."/>
            <person name="Hu Y."/>
            <person name="Wu T."/>
            <person name="Yang Q."/>
            <person name="An Z."/>
            <person name="Feng S."/>
            <person name="Deng Z."/>
            <person name="Wu W."/>
            <person name="Zeng X."/>
            <person name="Tu M."/>
            <person name="Wang X."/>
            <person name="Huang H."/>
        </authorList>
    </citation>
    <scope>NUCLEOTIDE SEQUENCE</scope>
    <source>
        <strain evidence="4">MT/VB/25A 57/8</strain>
    </source>
</reference>
<evidence type="ECO:0000256" key="2">
    <source>
        <dbReference type="ARBA" id="ARBA00022801"/>
    </source>
</evidence>
<dbReference type="InterPro" id="IPR029058">
    <property type="entry name" value="AB_hydrolase_fold"/>
</dbReference>
<dbReference type="InterPro" id="IPR000073">
    <property type="entry name" value="AB_hydrolase_1"/>
</dbReference>
<dbReference type="PANTHER" id="PTHR43248">
    <property type="entry name" value="2-SUCCINYL-6-HYDROXY-2,4-CYCLOHEXADIENE-1-CARBOXYLATE SYNTHASE"/>
    <property type="match status" value="1"/>
</dbReference>
<keyword evidence="2" id="KW-0378">Hydrolase</keyword>
<name>A0ABQ9MNY3_HEVBR</name>
<accession>A0ABQ9MNY3</accession>
<dbReference type="EMBL" id="JARPOI010000005">
    <property type="protein sequence ID" value="KAJ9181365.1"/>
    <property type="molecule type" value="Genomic_DNA"/>
</dbReference>
<dbReference type="Gene3D" id="3.40.50.1820">
    <property type="entry name" value="alpha/beta hydrolase"/>
    <property type="match status" value="1"/>
</dbReference>
<proteinExistence type="inferred from homology"/>
<evidence type="ECO:0000313" key="4">
    <source>
        <dbReference type="EMBL" id="KAJ9181365.1"/>
    </source>
</evidence>
<dbReference type="Pfam" id="PF12697">
    <property type="entry name" value="Abhydrolase_6"/>
    <property type="match status" value="1"/>
</dbReference>
<protein>
    <recommendedName>
        <fullName evidence="3">AB hydrolase-1 domain-containing protein</fullName>
    </recommendedName>
</protein>
<comment type="caution">
    <text evidence="4">The sequence shown here is derived from an EMBL/GenBank/DDBJ whole genome shotgun (WGS) entry which is preliminary data.</text>
</comment>